<comment type="caution">
    <text evidence="1">The sequence shown here is derived from an EMBL/GenBank/DDBJ whole genome shotgun (WGS) entry which is preliminary data.</text>
</comment>
<proteinExistence type="predicted"/>
<accession>A0AAD9K2D6</accession>
<dbReference type="PANTHER" id="PTHR46670">
    <property type="entry name" value="ENDO/EXONUCLEASE/PHOSPHATASE DOMAIN-CONTAINING PROTEIN"/>
    <property type="match status" value="1"/>
</dbReference>
<reference evidence="1" key="1">
    <citation type="journal article" date="2023" name="Mol. Biol. Evol.">
        <title>Third-Generation Sequencing Reveals the Adaptive Role of the Epigenome in Three Deep-Sea Polychaetes.</title>
        <authorList>
            <person name="Perez M."/>
            <person name="Aroh O."/>
            <person name="Sun Y."/>
            <person name="Lan Y."/>
            <person name="Juniper S.K."/>
            <person name="Young C.R."/>
            <person name="Angers B."/>
            <person name="Qian P.Y."/>
        </authorList>
    </citation>
    <scope>NUCLEOTIDE SEQUENCE</scope>
    <source>
        <strain evidence="1">P08H-3</strain>
    </source>
</reference>
<dbReference type="AlphaFoldDB" id="A0AAD9K2D6"/>
<keyword evidence="2" id="KW-1185">Reference proteome</keyword>
<gene>
    <name evidence="1" type="ORF">LSH36_79g11101</name>
</gene>
<protein>
    <recommendedName>
        <fullName evidence="3">Endonuclease/exonuclease/phosphatase domain-containing protein</fullName>
    </recommendedName>
</protein>
<dbReference type="Proteomes" id="UP001208570">
    <property type="component" value="Unassembled WGS sequence"/>
</dbReference>
<organism evidence="1 2">
    <name type="scientific">Paralvinella palmiformis</name>
    <dbReference type="NCBI Taxonomy" id="53620"/>
    <lineage>
        <taxon>Eukaryota</taxon>
        <taxon>Metazoa</taxon>
        <taxon>Spiralia</taxon>
        <taxon>Lophotrochozoa</taxon>
        <taxon>Annelida</taxon>
        <taxon>Polychaeta</taxon>
        <taxon>Sedentaria</taxon>
        <taxon>Canalipalpata</taxon>
        <taxon>Terebellida</taxon>
        <taxon>Terebelliformia</taxon>
        <taxon>Alvinellidae</taxon>
        <taxon>Paralvinella</taxon>
    </lineage>
</organism>
<evidence type="ECO:0008006" key="3">
    <source>
        <dbReference type="Google" id="ProtNLM"/>
    </source>
</evidence>
<dbReference type="PANTHER" id="PTHR46670:SF3">
    <property type="entry name" value="ENDONUCLEASE_EXONUCLEASE_PHOSPHATASE DOMAIN-CONTAINING PROTEIN"/>
    <property type="match status" value="1"/>
</dbReference>
<evidence type="ECO:0000313" key="2">
    <source>
        <dbReference type="Proteomes" id="UP001208570"/>
    </source>
</evidence>
<evidence type="ECO:0000313" key="1">
    <source>
        <dbReference type="EMBL" id="KAK2163487.1"/>
    </source>
</evidence>
<name>A0AAD9K2D6_9ANNE</name>
<dbReference type="EMBL" id="JAODUP010000079">
    <property type="protein sequence ID" value="KAK2163487.1"/>
    <property type="molecule type" value="Genomic_DNA"/>
</dbReference>
<sequence length="198" mass="23408">MSGQLLIVGDYNIHWDCNENATTKMLIDFLDSTNHVQHASEPTHRDCHIIDLAVTRQDDNIVYMTSVHSMISDDMAIHIYLNMSKPPRPTRTISFRKIRAFDQNCQADDIRECTILRYPAMELDSIVCQCNLPLKTLLDKHAPLKSKTFPVRQMIPWFSDEIQDPKQQRRQLERFWRRTRLTVHRQMYQKHNNDSPMI</sequence>